<protein>
    <submittedName>
        <fullName evidence="3">Dihydropteroate synthase</fullName>
    </submittedName>
</protein>
<dbReference type="PANTHER" id="PTHR20941">
    <property type="entry name" value="FOLATE SYNTHESIS PROTEINS"/>
    <property type="match status" value="1"/>
</dbReference>
<dbReference type="PANTHER" id="PTHR20941:SF8">
    <property type="entry name" value="INACTIVE DIHYDROPTEROATE SYNTHASE 2"/>
    <property type="match status" value="1"/>
</dbReference>
<evidence type="ECO:0000313" key="4">
    <source>
        <dbReference type="Proteomes" id="UP001501094"/>
    </source>
</evidence>
<dbReference type="EMBL" id="BAAANL010000001">
    <property type="protein sequence ID" value="GAA1853021.1"/>
    <property type="molecule type" value="Genomic_DNA"/>
</dbReference>
<dbReference type="InterPro" id="IPR000489">
    <property type="entry name" value="Pterin-binding_dom"/>
</dbReference>
<evidence type="ECO:0000259" key="2">
    <source>
        <dbReference type="PROSITE" id="PS50972"/>
    </source>
</evidence>
<proteinExistence type="predicted"/>
<dbReference type="SUPFAM" id="SSF51717">
    <property type="entry name" value="Dihydropteroate synthetase-like"/>
    <property type="match status" value="1"/>
</dbReference>
<gene>
    <name evidence="3" type="primary">folP_1</name>
    <name evidence="3" type="ORF">GCM10009751_07060</name>
</gene>
<evidence type="ECO:0000313" key="3">
    <source>
        <dbReference type="EMBL" id="GAA1853021.1"/>
    </source>
</evidence>
<name>A0ABN2N504_9MICO</name>
<dbReference type="InterPro" id="IPR045031">
    <property type="entry name" value="DHP_synth-like"/>
</dbReference>
<organism evidence="3 4">
    <name type="scientific">Myceligenerans crystallogenes</name>
    <dbReference type="NCBI Taxonomy" id="316335"/>
    <lineage>
        <taxon>Bacteria</taxon>
        <taxon>Bacillati</taxon>
        <taxon>Actinomycetota</taxon>
        <taxon>Actinomycetes</taxon>
        <taxon>Micrococcales</taxon>
        <taxon>Promicromonosporaceae</taxon>
        <taxon>Myceligenerans</taxon>
    </lineage>
</organism>
<accession>A0ABN2N504</accession>
<evidence type="ECO:0000256" key="1">
    <source>
        <dbReference type="SAM" id="MobiDB-lite"/>
    </source>
</evidence>
<feature type="region of interest" description="Disordered" evidence="1">
    <location>
        <begin position="1"/>
        <end position="54"/>
    </location>
</feature>
<reference evidence="3 4" key="1">
    <citation type="journal article" date="2019" name="Int. J. Syst. Evol. Microbiol.">
        <title>The Global Catalogue of Microorganisms (GCM) 10K type strain sequencing project: providing services to taxonomists for standard genome sequencing and annotation.</title>
        <authorList>
            <consortium name="The Broad Institute Genomics Platform"/>
            <consortium name="The Broad Institute Genome Sequencing Center for Infectious Disease"/>
            <person name="Wu L."/>
            <person name="Ma J."/>
        </authorList>
    </citation>
    <scope>NUCLEOTIDE SEQUENCE [LARGE SCALE GENOMIC DNA]</scope>
    <source>
        <strain evidence="3 4">JCM 14326</strain>
    </source>
</reference>
<feature type="compositionally biased region" description="Low complexity" evidence="1">
    <location>
        <begin position="220"/>
        <end position="234"/>
    </location>
</feature>
<dbReference type="PROSITE" id="PS50972">
    <property type="entry name" value="PTERIN_BINDING"/>
    <property type="match status" value="1"/>
</dbReference>
<feature type="domain" description="Pterin-binding" evidence="2">
    <location>
        <begin position="63"/>
        <end position="350"/>
    </location>
</feature>
<dbReference type="Gene3D" id="3.20.20.20">
    <property type="entry name" value="Dihydropteroate synthase-like"/>
    <property type="match status" value="1"/>
</dbReference>
<comment type="caution">
    <text evidence="3">The sequence shown here is derived from an EMBL/GenBank/DDBJ whole genome shotgun (WGS) entry which is preliminary data.</text>
</comment>
<sequence>MTAPGAAPGAGDGRPDHGGPAPGRAAPAGNGGGREASRPVPPASPPLVLRGRELGRDGTAVRPVVMAVVNRTTDSFFAPARMSDDDAALRAAEAALAGGAEILDIGGVRAGVGPEVGEAEEIRRVVPLVARVRTELPDLMVSVDTWRSGVARAAIDAGADLINDTWSGHDPRLIEVTGAARVGVVVSHTGGAHPRTDPYRVEYPARSASAGRGSTPQSPLAPRAPGGPEAAATGDPRDGVTDDVVRTLTHGARRAVAAGVPAASVLVDPTHDFGKNTWHSLHLLRRTAALADLGFPLLMALSRKDFVGETLDLPPGERLEGTLAATSVAAWLGARVFRAHDVRATRRVLDMVAAIRDEAPPAAALRGLA</sequence>
<dbReference type="Pfam" id="PF00809">
    <property type="entry name" value="Pterin_bind"/>
    <property type="match status" value="1"/>
</dbReference>
<keyword evidence="4" id="KW-1185">Reference proteome</keyword>
<dbReference type="Proteomes" id="UP001501094">
    <property type="component" value="Unassembled WGS sequence"/>
</dbReference>
<dbReference type="InterPro" id="IPR011005">
    <property type="entry name" value="Dihydropteroate_synth-like_sf"/>
</dbReference>
<feature type="compositionally biased region" description="Low complexity" evidence="1">
    <location>
        <begin position="18"/>
        <end position="28"/>
    </location>
</feature>
<feature type="region of interest" description="Disordered" evidence="1">
    <location>
        <begin position="206"/>
        <end position="239"/>
    </location>
</feature>